<evidence type="ECO:0000256" key="11">
    <source>
        <dbReference type="ARBA" id="ARBA00023268"/>
    </source>
</evidence>
<keyword evidence="19" id="KW-1185">Reference proteome</keyword>
<dbReference type="EC" id="4.99.1.4" evidence="18"/>
<dbReference type="InterPro" id="IPR000878">
    <property type="entry name" value="4pyrrol_Mease"/>
</dbReference>
<keyword evidence="5 14" id="KW-0808">Transferase</keyword>
<proteinExistence type="inferred from homology"/>
<evidence type="ECO:0000256" key="3">
    <source>
        <dbReference type="ARBA" id="ARBA00022573"/>
    </source>
</evidence>
<dbReference type="Proteomes" id="UP001274321">
    <property type="component" value="Unassembled WGS sequence"/>
</dbReference>
<dbReference type="InterPro" id="IPR035996">
    <property type="entry name" value="4pyrrol_Methylase_sf"/>
</dbReference>
<dbReference type="Gene3D" id="3.30.950.10">
    <property type="entry name" value="Methyltransferase, Cobalt-precorrin-4 Transmethylase, Domain 2"/>
    <property type="match status" value="1"/>
</dbReference>
<comment type="catalytic activity">
    <reaction evidence="13">
        <text>precorrin-2 + NAD(+) = sirohydrochlorin + NADH + 2 H(+)</text>
        <dbReference type="Rhea" id="RHEA:15613"/>
        <dbReference type="ChEBI" id="CHEBI:15378"/>
        <dbReference type="ChEBI" id="CHEBI:57540"/>
        <dbReference type="ChEBI" id="CHEBI:57945"/>
        <dbReference type="ChEBI" id="CHEBI:58351"/>
        <dbReference type="ChEBI" id="CHEBI:58827"/>
        <dbReference type="EC" id="1.3.1.76"/>
    </reaction>
</comment>
<evidence type="ECO:0000313" key="19">
    <source>
        <dbReference type="Proteomes" id="UP001274321"/>
    </source>
</evidence>
<keyword evidence="10" id="KW-0627">Porphyrin biosynthesis</keyword>
<dbReference type="Gene3D" id="3.30.160.110">
    <property type="entry name" value="Siroheme synthase, domain 2"/>
    <property type="match status" value="1"/>
</dbReference>
<dbReference type="InterPro" id="IPR006367">
    <property type="entry name" value="Sirohaem_synthase_N"/>
</dbReference>
<dbReference type="EC" id="2.1.1.107" evidence="18"/>
<evidence type="ECO:0000256" key="8">
    <source>
        <dbReference type="ARBA" id="ARBA00023027"/>
    </source>
</evidence>
<gene>
    <name evidence="18" type="primary">cysG</name>
    <name evidence="18" type="ORF">SCD90_12300</name>
</gene>
<feature type="region of interest" description="Disordered" evidence="15">
    <location>
        <begin position="457"/>
        <end position="476"/>
    </location>
</feature>
<evidence type="ECO:0000313" key="18">
    <source>
        <dbReference type="EMBL" id="MDX6806847.1"/>
    </source>
</evidence>
<evidence type="ECO:0000259" key="17">
    <source>
        <dbReference type="Pfam" id="PF10414"/>
    </source>
</evidence>
<dbReference type="Gene3D" id="1.10.8.210">
    <property type="entry name" value="Sirohaem synthase, dimerisation domain"/>
    <property type="match status" value="1"/>
</dbReference>
<dbReference type="SUPFAM" id="SSF75615">
    <property type="entry name" value="Siroheme synthase middle domains-like"/>
    <property type="match status" value="1"/>
</dbReference>
<dbReference type="PROSITE" id="PS00839">
    <property type="entry name" value="SUMT_1"/>
    <property type="match status" value="1"/>
</dbReference>
<sequence length="476" mass="50080">MRYFPIFIDLKDRPVLVFGGGEPVLNKIRLLMKTGAHIRVHTDSPSHEIQELAEEGHVTLHPAGNPQTVDLTGASLVVSSAGDPVDGTISARARELGVPVNVVDRTELCSFITPAIIDRGTVLAAIGTEGAAPVLARRLRARLESLLPARLGALADLIGSRRERLGQAAPDVADRRKFWETVVDGPIGASVLAGRMEEGTAALDGLIAQTEAEGPVPRQGTVYLVGAGPGDPELLTLKALRVLQDADIIFHDDLVSAEVLDLARRDAERIFVGKRAGMPCVAQDAINFELVSAAQRGLRVVRLKGGDPFVFGRGGEEMETLQDAGIQVVVVPGITAALGCAAEAELPLTQRREAARLTILTAHRAADAAAVDWASLTGTDTTLAIYMGKASAPLISDGLIGAGMSAETPVAVLARGTRPDAAYVAGWLHELPALVEQAGHGPALLIVGQVVRRSRPWRSRAGTATSPQTASLESVN</sequence>
<evidence type="ECO:0000256" key="15">
    <source>
        <dbReference type="SAM" id="MobiDB-lite"/>
    </source>
</evidence>
<dbReference type="InterPro" id="IPR003043">
    <property type="entry name" value="Uropor_MeTrfase_CS"/>
</dbReference>
<dbReference type="InterPro" id="IPR019478">
    <property type="entry name" value="Sirohaem_synthase_dimer_dom"/>
</dbReference>
<dbReference type="InterPro" id="IPR006366">
    <property type="entry name" value="CobA/CysG_C"/>
</dbReference>
<evidence type="ECO:0000256" key="12">
    <source>
        <dbReference type="ARBA" id="ARBA00025705"/>
    </source>
</evidence>
<dbReference type="InterPro" id="IPR050161">
    <property type="entry name" value="Siro_Cobalamin_biosynth"/>
</dbReference>
<comment type="pathway">
    <text evidence="12">Porphyrin-containing compound metabolism; siroheme biosynthesis; precorrin-2 from uroporphyrinogen III: step 1/1.</text>
</comment>
<dbReference type="InterPro" id="IPR014777">
    <property type="entry name" value="4pyrrole_Mease_sub1"/>
</dbReference>
<evidence type="ECO:0000256" key="14">
    <source>
        <dbReference type="RuleBase" id="RU003960"/>
    </source>
</evidence>
<feature type="domain" description="Tetrapyrrole methylase" evidence="16">
    <location>
        <begin position="221"/>
        <end position="431"/>
    </location>
</feature>
<keyword evidence="9 18" id="KW-0456">Lyase</keyword>
<dbReference type="PIRSF" id="PIRSF036426">
    <property type="entry name" value="Sirohaem_synth"/>
    <property type="match status" value="1"/>
</dbReference>
<evidence type="ECO:0000256" key="13">
    <source>
        <dbReference type="ARBA" id="ARBA00047561"/>
    </source>
</evidence>
<evidence type="ECO:0000256" key="7">
    <source>
        <dbReference type="ARBA" id="ARBA00023002"/>
    </source>
</evidence>
<dbReference type="GO" id="GO:0043115">
    <property type="term" value="F:precorrin-2 dehydrogenase activity"/>
    <property type="evidence" value="ECO:0007669"/>
    <property type="project" value="UniProtKB-EC"/>
</dbReference>
<dbReference type="PANTHER" id="PTHR45790:SF3">
    <property type="entry name" value="S-ADENOSYL-L-METHIONINE-DEPENDENT UROPORPHYRINOGEN III METHYLTRANSFERASE, CHLOROPLASTIC"/>
    <property type="match status" value="1"/>
</dbReference>
<dbReference type="GO" id="GO:0051266">
    <property type="term" value="F:sirohydrochlorin ferrochelatase activity"/>
    <property type="evidence" value="ECO:0007669"/>
    <property type="project" value="UniProtKB-EC"/>
</dbReference>
<evidence type="ECO:0000259" key="16">
    <source>
        <dbReference type="Pfam" id="PF00590"/>
    </source>
</evidence>
<keyword evidence="3" id="KW-0169">Cobalamin biosynthesis</keyword>
<dbReference type="RefSeq" id="WP_319844972.1">
    <property type="nucleotide sequence ID" value="NZ_JAXAFJ010000007.1"/>
</dbReference>
<feature type="compositionally biased region" description="Polar residues" evidence="15">
    <location>
        <begin position="462"/>
        <end position="476"/>
    </location>
</feature>
<keyword evidence="6" id="KW-0949">S-adenosyl-L-methionine</keyword>
<dbReference type="InterPro" id="IPR037115">
    <property type="entry name" value="Sirohaem_synt_dimer_dom_sf"/>
</dbReference>
<comment type="pathway">
    <text evidence="1">Porphyrin-containing compound metabolism; siroheme biosynthesis; sirohydrochlorin from precorrin-2: step 1/1.</text>
</comment>
<dbReference type="SUPFAM" id="SSF53790">
    <property type="entry name" value="Tetrapyrrole methylase"/>
    <property type="match status" value="1"/>
</dbReference>
<keyword evidence="8" id="KW-0520">NAD</keyword>
<dbReference type="SUPFAM" id="SSF51735">
    <property type="entry name" value="NAD(P)-binding Rossmann-fold domains"/>
    <property type="match status" value="1"/>
</dbReference>
<evidence type="ECO:0000256" key="5">
    <source>
        <dbReference type="ARBA" id="ARBA00022679"/>
    </source>
</evidence>
<organism evidence="18 19">
    <name type="scientific">Terrihabitans rhizophilus</name>
    <dbReference type="NCBI Taxonomy" id="3092662"/>
    <lineage>
        <taxon>Bacteria</taxon>
        <taxon>Pseudomonadati</taxon>
        <taxon>Pseudomonadota</taxon>
        <taxon>Alphaproteobacteria</taxon>
        <taxon>Hyphomicrobiales</taxon>
        <taxon>Terrihabitans</taxon>
    </lineage>
</organism>
<dbReference type="GO" id="GO:0032259">
    <property type="term" value="P:methylation"/>
    <property type="evidence" value="ECO:0007669"/>
    <property type="project" value="UniProtKB-KW"/>
</dbReference>
<comment type="similarity">
    <text evidence="2 14">Belongs to the precorrin methyltransferase family.</text>
</comment>
<evidence type="ECO:0000256" key="4">
    <source>
        <dbReference type="ARBA" id="ARBA00022603"/>
    </source>
</evidence>
<dbReference type="CDD" id="cd11642">
    <property type="entry name" value="SUMT"/>
    <property type="match status" value="1"/>
</dbReference>
<evidence type="ECO:0000256" key="1">
    <source>
        <dbReference type="ARBA" id="ARBA00005010"/>
    </source>
</evidence>
<dbReference type="NCBIfam" id="TIGR01469">
    <property type="entry name" value="cobA_cysG_Cterm"/>
    <property type="match status" value="1"/>
</dbReference>
<dbReference type="NCBIfam" id="TIGR01470">
    <property type="entry name" value="cysG_Nterm"/>
    <property type="match status" value="1"/>
</dbReference>
<dbReference type="EMBL" id="JAXAFJ010000007">
    <property type="protein sequence ID" value="MDX6806847.1"/>
    <property type="molecule type" value="Genomic_DNA"/>
</dbReference>
<dbReference type="Pfam" id="PF10414">
    <property type="entry name" value="CysG_dimeriser"/>
    <property type="match status" value="1"/>
</dbReference>
<keyword evidence="7 18" id="KW-0560">Oxidoreductase</keyword>
<dbReference type="NCBIfam" id="NF007922">
    <property type="entry name" value="PRK10637.1"/>
    <property type="match status" value="1"/>
</dbReference>
<dbReference type="Pfam" id="PF13241">
    <property type="entry name" value="NAD_binding_7"/>
    <property type="match status" value="1"/>
</dbReference>
<evidence type="ECO:0000256" key="9">
    <source>
        <dbReference type="ARBA" id="ARBA00023239"/>
    </source>
</evidence>
<dbReference type="Pfam" id="PF00590">
    <property type="entry name" value="TP_methylase"/>
    <property type="match status" value="1"/>
</dbReference>
<reference evidence="18 19" key="1">
    <citation type="submission" date="2023-11" db="EMBL/GenBank/DDBJ databases">
        <authorList>
            <person name="Bao R."/>
        </authorList>
    </citation>
    <scope>NUCLEOTIDE SEQUENCE [LARGE SCALE GENOMIC DNA]</scope>
    <source>
        <strain evidence="18 19">PJ23</strain>
    </source>
</reference>
<dbReference type="Gene3D" id="3.40.1010.10">
    <property type="entry name" value="Cobalt-precorrin-4 Transmethylase, Domain 1"/>
    <property type="match status" value="1"/>
</dbReference>
<dbReference type="InterPro" id="IPR014776">
    <property type="entry name" value="4pyrrole_Mease_sub2"/>
</dbReference>
<keyword evidence="4 14" id="KW-0489">Methyltransferase</keyword>
<dbReference type="Gene3D" id="3.40.50.720">
    <property type="entry name" value="NAD(P)-binding Rossmann-like Domain"/>
    <property type="match status" value="1"/>
</dbReference>
<accession>A0ABU4RPR4</accession>
<dbReference type="InterPro" id="IPR012409">
    <property type="entry name" value="Sirohaem_synth"/>
</dbReference>
<keyword evidence="11" id="KW-0511">Multifunctional enzyme</keyword>
<protein>
    <submittedName>
        <fullName evidence="18">Siroheme synthase CysG</fullName>
        <ecNumber evidence="18">1.3.1.76</ecNumber>
        <ecNumber evidence="18">2.1.1.107</ecNumber>
        <ecNumber evidence="18">4.99.1.4</ecNumber>
    </submittedName>
</protein>
<feature type="domain" description="Sirohaem synthase dimerisation" evidence="17">
    <location>
        <begin position="150"/>
        <end position="205"/>
    </location>
</feature>
<dbReference type="NCBIfam" id="NF004790">
    <property type="entry name" value="PRK06136.1"/>
    <property type="match status" value="1"/>
</dbReference>
<dbReference type="GO" id="GO:0004851">
    <property type="term" value="F:uroporphyrin-III C-methyltransferase activity"/>
    <property type="evidence" value="ECO:0007669"/>
    <property type="project" value="UniProtKB-EC"/>
</dbReference>
<evidence type="ECO:0000256" key="6">
    <source>
        <dbReference type="ARBA" id="ARBA00022691"/>
    </source>
</evidence>
<name>A0ABU4RPR4_9HYPH</name>
<dbReference type="PROSITE" id="PS00840">
    <property type="entry name" value="SUMT_2"/>
    <property type="match status" value="1"/>
</dbReference>
<dbReference type="InterPro" id="IPR036291">
    <property type="entry name" value="NAD(P)-bd_dom_sf"/>
</dbReference>
<dbReference type="EC" id="1.3.1.76" evidence="18"/>
<comment type="caution">
    <text evidence="18">The sequence shown here is derived from an EMBL/GenBank/DDBJ whole genome shotgun (WGS) entry which is preliminary data.</text>
</comment>
<evidence type="ECO:0000256" key="10">
    <source>
        <dbReference type="ARBA" id="ARBA00023244"/>
    </source>
</evidence>
<evidence type="ECO:0000256" key="2">
    <source>
        <dbReference type="ARBA" id="ARBA00005879"/>
    </source>
</evidence>
<dbReference type="PANTHER" id="PTHR45790">
    <property type="entry name" value="SIROHEME SYNTHASE-RELATED"/>
    <property type="match status" value="1"/>
</dbReference>